<evidence type="ECO:0000313" key="2">
    <source>
        <dbReference type="Proteomes" id="UP000658127"/>
    </source>
</evidence>
<organism evidence="1 2">
    <name type="scientific">Nocardia rhizosphaerihabitans</name>
    <dbReference type="NCBI Taxonomy" id="1691570"/>
    <lineage>
        <taxon>Bacteria</taxon>
        <taxon>Bacillati</taxon>
        <taxon>Actinomycetota</taxon>
        <taxon>Actinomycetes</taxon>
        <taxon>Mycobacteriales</taxon>
        <taxon>Nocardiaceae</taxon>
        <taxon>Nocardia</taxon>
    </lineage>
</organism>
<name>A0ABQ2KY03_9NOCA</name>
<proteinExistence type="predicted"/>
<sequence length="49" mass="5227">MKPSVDTTPAAALDIALARLHSPESDACTAYAHNTNPRALLTPRPRRAS</sequence>
<comment type="caution">
    <text evidence="1">The sequence shown here is derived from an EMBL/GenBank/DDBJ whole genome shotgun (WGS) entry which is preliminary data.</text>
</comment>
<accession>A0ABQ2KY03</accession>
<reference evidence="2" key="1">
    <citation type="journal article" date="2019" name="Int. J. Syst. Evol. Microbiol.">
        <title>The Global Catalogue of Microorganisms (GCM) 10K type strain sequencing project: providing services to taxonomists for standard genome sequencing and annotation.</title>
        <authorList>
            <consortium name="The Broad Institute Genomics Platform"/>
            <consortium name="The Broad Institute Genome Sequencing Center for Infectious Disease"/>
            <person name="Wu L."/>
            <person name="Ma J."/>
        </authorList>
    </citation>
    <scope>NUCLEOTIDE SEQUENCE [LARGE SCALE GENOMIC DNA]</scope>
    <source>
        <strain evidence="2">CGMCC 4.7329</strain>
    </source>
</reference>
<dbReference type="RefSeq" id="WP_189033999.1">
    <property type="nucleotide sequence ID" value="NZ_BMNE01000010.1"/>
</dbReference>
<protein>
    <submittedName>
        <fullName evidence="1">Uncharacterized protein</fullName>
    </submittedName>
</protein>
<keyword evidence="2" id="KW-1185">Reference proteome</keyword>
<gene>
    <name evidence="1" type="ORF">GCM10011610_61610</name>
</gene>
<evidence type="ECO:0000313" key="1">
    <source>
        <dbReference type="EMBL" id="GGN96604.1"/>
    </source>
</evidence>
<dbReference type="Proteomes" id="UP000658127">
    <property type="component" value="Unassembled WGS sequence"/>
</dbReference>
<dbReference type="EMBL" id="BMNE01000010">
    <property type="protein sequence ID" value="GGN96604.1"/>
    <property type="molecule type" value="Genomic_DNA"/>
</dbReference>